<keyword evidence="2" id="KW-1185">Reference proteome</keyword>
<name>A0A7W7VJR5_9PSEU</name>
<reference evidence="1 2" key="1">
    <citation type="submission" date="2020-08" db="EMBL/GenBank/DDBJ databases">
        <title>Genomic Encyclopedia of Type Strains, Phase III (KMG-III): the genomes of soil and plant-associated and newly described type strains.</title>
        <authorList>
            <person name="Whitman W."/>
        </authorList>
    </citation>
    <scope>NUCLEOTIDE SEQUENCE [LARGE SCALE GENOMIC DNA]</scope>
    <source>
        <strain evidence="1 2">CECT 8960</strain>
    </source>
</reference>
<sequence length="70" mass="7129">MSGLDGLLDATAFAQWSAAFRLVECAAAVTLFAAATLGLLERAETDAASCHFGACPASVELLSIPVDQDG</sequence>
<proteinExistence type="predicted"/>
<dbReference type="RefSeq" id="WP_184816868.1">
    <property type="nucleotide sequence ID" value="NZ_JACHJQ010000020.1"/>
</dbReference>
<gene>
    <name evidence="1" type="ORF">FHR82_009201</name>
</gene>
<organism evidence="1 2">
    <name type="scientific">Actinophytocola algeriensis</name>
    <dbReference type="NCBI Taxonomy" id="1768010"/>
    <lineage>
        <taxon>Bacteria</taxon>
        <taxon>Bacillati</taxon>
        <taxon>Actinomycetota</taxon>
        <taxon>Actinomycetes</taxon>
        <taxon>Pseudonocardiales</taxon>
        <taxon>Pseudonocardiaceae</taxon>
    </lineage>
</organism>
<evidence type="ECO:0000313" key="1">
    <source>
        <dbReference type="EMBL" id="MBB4912927.1"/>
    </source>
</evidence>
<dbReference type="Proteomes" id="UP000520767">
    <property type="component" value="Unassembled WGS sequence"/>
</dbReference>
<accession>A0A7W7VJR5</accession>
<comment type="caution">
    <text evidence="1">The sequence shown here is derived from an EMBL/GenBank/DDBJ whole genome shotgun (WGS) entry which is preliminary data.</text>
</comment>
<dbReference type="EMBL" id="JACHJQ010000020">
    <property type="protein sequence ID" value="MBB4912927.1"/>
    <property type="molecule type" value="Genomic_DNA"/>
</dbReference>
<protein>
    <submittedName>
        <fullName evidence="1">Uncharacterized protein</fullName>
    </submittedName>
</protein>
<dbReference type="AlphaFoldDB" id="A0A7W7VJR5"/>
<evidence type="ECO:0000313" key="2">
    <source>
        <dbReference type="Proteomes" id="UP000520767"/>
    </source>
</evidence>